<dbReference type="Pfam" id="PF00183">
    <property type="entry name" value="HSP90"/>
    <property type="match status" value="1"/>
</dbReference>
<dbReference type="Gene3D" id="3.40.50.11260">
    <property type="match status" value="1"/>
</dbReference>
<dbReference type="OMA" id="CERPAIS"/>
<keyword evidence="4" id="KW-0963">Cytoplasm</keyword>
<dbReference type="SUPFAM" id="SSF55874">
    <property type="entry name" value="ATPase domain of HSP90 chaperone/DNA topoisomerase II/histidine kinase"/>
    <property type="match status" value="1"/>
</dbReference>
<dbReference type="GO" id="GO:0140662">
    <property type="term" value="F:ATP-dependent protein folding chaperone"/>
    <property type="evidence" value="ECO:0007669"/>
    <property type="project" value="InterPro"/>
</dbReference>
<evidence type="ECO:0000256" key="6">
    <source>
        <dbReference type="ARBA" id="ARBA00022840"/>
    </source>
</evidence>
<dbReference type="PRINTS" id="PR00775">
    <property type="entry name" value="HEATSHOCK90"/>
</dbReference>
<dbReference type="InterPro" id="IPR001404">
    <property type="entry name" value="Hsp90_fam"/>
</dbReference>
<dbReference type="RefSeq" id="XP_018022685.1">
    <property type="nucleotide sequence ID" value="XM_018167196.2"/>
</dbReference>
<reference evidence="12" key="3">
    <citation type="submission" date="2019-06" db="EMBL/GenBank/DDBJ databases">
        <authorList>
            <person name="Poynton C."/>
            <person name="Hasenbein S."/>
            <person name="Benoit J.B."/>
            <person name="Sepulveda M.S."/>
            <person name="Poelchau M.F."/>
            <person name="Murali S.C."/>
            <person name="Chen S."/>
            <person name="Glastad K.M."/>
            <person name="Werren J.H."/>
            <person name="Vineis J.H."/>
            <person name="Bowen J.L."/>
            <person name="Friedrich M."/>
            <person name="Jones J."/>
            <person name="Robertson H.M."/>
            <person name="Feyereisen R."/>
            <person name="Mechler-Hickson A."/>
            <person name="Mathers N."/>
            <person name="Lee C.E."/>
            <person name="Colbourne J.K."/>
            <person name="Biales A."/>
            <person name="Johnston J.S."/>
            <person name="Wellborn G.A."/>
            <person name="Rosendale A.J."/>
            <person name="Cridge A.G."/>
            <person name="Munoz-Torres M.C."/>
            <person name="Bain P.A."/>
            <person name="Manny A.R."/>
            <person name="Major K.M."/>
            <person name="Lambert F.N."/>
            <person name="Vulpe C.D."/>
            <person name="Tuck P."/>
            <person name="Blalock B.J."/>
            <person name="Lin Y.-Y."/>
            <person name="Smith M.E."/>
            <person name="Ochoa-Acuna H."/>
            <person name="Chen M.-J.M."/>
            <person name="Childers C.P."/>
            <person name="Qu J."/>
            <person name="Dugan S."/>
            <person name="Lee S.L."/>
            <person name="Chao H."/>
            <person name="Dinh H."/>
            <person name="Han Y."/>
            <person name="Doddapaneni H."/>
            <person name="Worley K.C."/>
            <person name="Muzny D.M."/>
            <person name="Gibbs R.A."/>
            <person name="Richards S."/>
        </authorList>
    </citation>
    <scope>NUCLEOTIDE SEQUENCE</scope>
    <source>
        <strain evidence="12">HAZT.00-mixed</strain>
        <tissue evidence="12">Whole organism</tissue>
    </source>
</reference>
<dbReference type="Proteomes" id="UP000694843">
    <property type="component" value="Unplaced"/>
</dbReference>
<feature type="binding site" evidence="9">
    <location>
        <position position="88"/>
    </location>
    <ligand>
        <name>ATP</name>
        <dbReference type="ChEBI" id="CHEBI:30616"/>
    </ligand>
</feature>
<dbReference type="NCBIfam" id="NF003555">
    <property type="entry name" value="PRK05218.1"/>
    <property type="match status" value="1"/>
</dbReference>
<dbReference type="Gene3D" id="1.20.120.790">
    <property type="entry name" value="Heat shock protein 90, C-terminal domain"/>
    <property type="match status" value="1"/>
</dbReference>
<dbReference type="GeneID" id="108678730"/>
<feature type="binding site" evidence="9">
    <location>
        <position position="391"/>
    </location>
    <ligand>
        <name>ATP</name>
        <dbReference type="ChEBI" id="CHEBI:30616"/>
    </ligand>
</feature>
<gene>
    <name evidence="12" type="primary">hsp90</name>
    <name evidence="15" type="synonym">LOC108678730</name>
    <name evidence="16" type="synonym">LOC108678731</name>
    <name evidence="12" type="ORF">HAZT_HAZT005785</name>
    <name evidence="13" type="ORF">HAZT_HAZT005786</name>
</gene>
<dbReference type="AlphaFoldDB" id="A0A6A0H172"/>
<evidence type="ECO:0000313" key="16">
    <source>
        <dbReference type="RefSeq" id="XP_018022685.1"/>
    </source>
</evidence>
<dbReference type="PIRSF" id="PIRSF002583">
    <property type="entry name" value="Hsp90"/>
    <property type="match status" value="1"/>
</dbReference>
<dbReference type="GO" id="GO:0005524">
    <property type="term" value="F:ATP binding"/>
    <property type="evidence" value="ECO:0007669"/>
    <property type="project" value="UniProtKB-KW"/>
</dbReference>
<feature type="binding site" evidence="9">
    <location>
        <begin position="108"/>
        <end position="109"/>
    </location>
    <ligand>
        <name>ATP</name>
        <dbReference type="ChEBI" id="CHEBI:30616"/>
    </ligand>
</feature>
<dbReference type="Proteomes" id="UP000711488">
    <property type="component" value="Unassembled WGS sequence"/>
</dbReference>
<reference evidence="12" key="1">
    <citation type="submission" date="2014-08" db="EMBL/GenBank/DDBJ databases">
        <authorList>
            <person name="Murali S."/>
            <person name="Richards S."/>
            <person name="Bandaranaike D."/>
            <person name="Bellair M."/>
            <person name="Blankenburg K."/>
            <person name="Chao H."/>
            <person name="Dinh H."/>
            <person name="Doddapaneni H."/>
            <person name="Dugan-Rocha S."/>
            <person name="Elkadiri S."/>
            <person name="Gnanaolivu R."/>
            <person name="Hughes D."/>
            <person name="Lee S."/>
            <person name="Li M."/>
            <person name="Ming W."/>
            <person name="Munidasa M."/>
            <person name="Muniz J."/>
            <person name="Nguyen L."/>
            <person name="Osuji N."/>
            <person name="Pu L.-L."/>
            <person name="Puazo M."/>
            <person name="Skinner E."/>
            <person name="Qu C."/>
            <person name="Quiroz J."/>
            <person name="Raj R."/>
            <person name="Weissenberger G."/>
            <person name="Xin Y."/>
            <person name="Zou X."/>
            <person name="Han Y."/>
            <person name="Worley K."/>
            <person name="Muzny D."/>
            <person name="Gibbs R."/>
        </authorList>
    </citation>
    <scope>NUCLEOTIDE SEQUENCE</scope>
    <source>
        <strain evidence="12">HAZT.00-mixed</strain>
        <tissue evidence="12">Whole organism</tissue>
    </source>
</reference>
<evidence type="ECO:0000256" key="5">
    <source>
        <dbReference type="ARBA" id="ARBA00022741"/>
    </source>
</evidence>
<feature type="binding site" evidence="9">
    <location>
        <position position="101"/>
    </location>
    <ligand>
        <name>ATP</name>
        <dbReference type="ChEBI" id="CHEBI:30616"/>
    </ligand>
</feature>
<evidence type="ECO:0000256" key="8">
    <source>
        <dbReference type="ARBA" id="ARBA00023186"/>
    </source>
</evidence>
<evidence type="ECO:0000259" key="11">
    <source>
        <dbReference type="SMART" id="SM00387"/>
    </source>
</evidence>
<keyword evidence="8" id="KW-0143">Chaperone</keyword>
<evidence type="ECO:0000256" key="10">
    <source>
        <dbReference type="SAM" id="MobiDB-lite"/>
    </source>
</evidence>
<evidence type="ECO:0000256" key="2">
    <source>
        <dbReference type="ARBA" id="ARBA00008239"/>
    </source>
</evidence>
<dbReference type="InterPro" id="IPR019805">
    <property type="entry name" value="Heat_shock_protein_90_CS"/>
</dbReference>
<keyword evidence="6 9" id="KW-0067">ATP-binding</keyword>
<dbReference type="SUPFAM" id="SSF110942">
    <property type="entry name" value="HSP90 C-terminal domain"/>
    <property type="match status" value="1"/>
</dbReference>
<dbReference type="InterPro" id="IPR020568">
    <property type="entry name" value="Ribosomal_Su5_D2-typ_SF"/>
</dbReference>
<evidence type="ECO:0000313" key="14">
    <source>
        <dbReference type="Proteomes" id="UP000694843"/>
    </source>
</evidence>
<dbReference type="OrthoDB" id="5426351at2759"/>
<dbReference type="EMBL" id="JQDR03009283">
    <property type="protein sequence ID" value="KAA0195896.1"/>
    <property type="molecule type" value="Genomic_DNA"/>
</dbReference>
<evidence type="ECO:0000313" key="13">
    <source>
        <dbReference type="EMBL" id="KAA0195896.1"/>
    </source>
</evidence>
<proteinExistence type="inferred from homology"/>
<dbReference type="GO" id="GO:0101031">
    <property type="term" value="C:protein folding chaperone complex"/>
    <property type="evidence" value="ECO:0007669"/>
    <property type="project" value="UniProtKB-ARBA"/>
</dbReference>
<dbReference type="SMART" id="SM00387">
    <property type="entry name" value="HATPase_c"/>
    <property type="match status" value="1"/>
</dbReference>
<dbReference type="InterPro" id="IPR037196">
    <property type="entry name" value="HSP90_C"/>
</dbReference>
<feature type="domain" description="Histidine kinase/HSP90-like ATPase" evidence="11">
    <location>
        <begin position="35"/>
        <end position="189"/>
    </location>
</feature>
<dbReference type="CDD" id="cd16927">
    <property type="entry name" value="HATPase_Hsp90-like"/>
    <property type="match status" value="1"/>
</dbReference>
<organism evidence="12">
    <name type="scientific">Hyalella azteca</name>
    <name type="common">Amphipod</name>
    <dbReference type="NCBI Taxonomy" id="294128"/>
    <lineage>
        <taxon>Eukaryota</taxon>
        <taxon>Metazoa</taxon>
        <taxon>Ecdysozoa</taxon>
        <taxon>Arthropoda</taxon>
        <taxon>Crustacea</taxon>
        <taxon>Multicrustacea</taxon>
        <taxon>Malacostraca</taxon>
        <taxon>Eumalacostraca</taxon>
        <taxon>Peracarida</taxon>
        <taxon>Amphipoda</taxon>
        <taxon>Senticaudata</taxon>
        <taxon>Talitrida</taxon>
        <taxon>Talitroidea</taxon>
        <taxon>Hyalellidae</taxon>
        <taxon>Hyalella</taxon>
    </lineage>
</organism>
<reference evidence="15 16" key="4">
    <citation type="submission" date="2025-04" db="UniProtKB">
        <authorList>
            <consortium name="RefSeq"/>
        </authorList>
    </citation>
    <scope>IDENTIFICATION</scope>
    <source>
        <tissue evidence="15 16">Whole organism</tissue>
    </source>
</reference>
<comment type="subcellular location">
    <subcellularLocation>
        <location evidence="1">Cytoplasm</location>
    </subcellularLocation>
</comment>
<keyword evidence="5 9" id="KW-0547">Nucleotide-binding</keyword>
<dbReference type="RefSeq" id="XP_018022683.1">
    <property type="nucleotide sequence ID" value="XM_018167194.2"/>
</dbReference>
<feature type="compositionally biased region" description="Acidic residues" evidence="10">
    <location>
        <begin position="225"/>
        <end position="259"/>
    </location>
</feature>
<dbReference type="GO" id="GO:0051082">
    <property type="term" value="F:unfolded protein binding"/>
    <property type="evidence" value="ECO:0007669"/>
    <property type="project" value="InterPro"/>
</dbReference>
<dbReference type="EMBL" id="JQDR03009283">
    <property type="protein sequence ID" value="KAA0195895.1"/>
    <property type="molecule type" value="Genomic_DNA"/>
</dbReference>
<evidence type="ECO:0000313" key="15">
    <source>
        <dbReference type="RefSeq" id="XP_018022683.1"/>
    </source>
</evidence>
<dbReference type="InterPro" id="IPR003594">
    <property type="entry name" value="HATPase_dom"/>
</dbReference>
<evidence type="ECO:0000256" key="4">
    <source>
        <dbReference type="ARBA" id="ARBA00022490"/>
    </source>
</evidence>
<dbReference type="Gene3D" id="3.30.565.10">
    <property type="entry name" value="Histidine kinase-like ATPase, C-terminal domain"/>
    <property type="match status" value="1"/>
</dbReference>
<accession>A0A6A0H172</accession>
<dbReference type="GO" id="GO:0016887">
    <property type="term" value="F:ATP hydrolysis activity"/>
    <property type="evidence" value="ECO:0007669"/>
    <property type="project" value="InterPro"/>
</dbReference>
<feature type="binding site" evidence="9">
    <location>
        <position position="42"/>
    </location>
    <ligand>
        <name>ATP</name>
        <dbReference type="ChEBI" id="CHEBI:30616"/>
    </ligand>
</feature>
<dbReference type="GO" id="GO:0005737">
    <property type="term" value="C:cytoplasm"/>
    <property type="evidence" value="ECO:0007669"/>
    <property type="project" value="UniProtKB-SubCell"/>
</dbReference>
<feature type="region of interest" description="Disordered" evidence="10">
    <location>
        <begin position="691"/>
        <end position="723"/>
    </location>
</feature>
<dbReference type="FunFam" id="3.30.230.80:FF:000001">
    <property type="entry name" value="Heat shock protein 90 alpha"/>
    <property type="match status" value="1"/>
</dbReference>
<keyword evidence="7 12" id="KW-0346">Stress response</keyword>
<dbReference type="SUPFAM" id="SSF54211">
    <property type="entry name" value="Ribosomal protein S5 domain 2-like"/>
    <property type="match status" value="1"/>
</dbReference>
<feature type="binding site" evidence="9">
    <location>
        <position position="46"/>
    </location>
    <ligand>
        <name>ATP</name>
        <dbReference type="ChEBI" id="CHEBI:30616"/>
    </ligand>
</feature>
<dbReference type="HAMAP" id="MF_00505">
    <property type="entry name" value="HSP90"/>
    <property type="match status" value="1"/>
</dbReference>
<keyword evidence="14" id="KW-1185">Reference proteome</keyword>
<feature type="binding site" evidence="9">
    <location>
        <position position="179"/>
    </location>
    <ligand>
        <name>ATP</name>
        <dbReference type="ChEBI" id="CHEBI:30616"/>
    </ligand>
</feature>
<dbReference type="FunFam" id="3.40.50.11260:FF:000001">
    <property type="entry name" value="Heat shock protein 90 alpha"/>
    <property type="match status" value="1"/>
</dbReference>
<comment type="similarity">
    <text evidence="2">Belongs to the heat shock protein 90 family.</text>
</comment>
<feature type="region of interest" description="Disordered" evidence="10">
    <location>
        <begin position="221"/>
        <end position="271"/>
    </location>
</feature>
<dbReference type="Pfam" id="PF13589">
    <property type="entry name" value="HATPase_c_3"/>
    <property type="match status" value="1"/>
</dbReference>
<feature type="binding site" evidence="9">
    <location>
        <position position="107"/>
    </location>
    <ligand>
        <name>ATP</name>
        <dbReference type="ChEBI" id="CHEBI:30616"/>
    </ligand>
</feature>
<dbReference type="KEGG" id="hazt:108678731"/>
<sequence length="723" mass="83058">MPEETQMETEGVETFAFQAEIAQLMSLIINTFYSNKEIFLRELISNSSDALDKIRYESLTDPSKLESGKDLFIKLEPNKNDRTLTIYDSGIGMTKADLINNLGTIAKSGTKAFMEALNAGADISMIGQFGVGFYSAYLIADKVTVVSKHNDDEQYIWESSAGGSFTVKTDNGEPIGRGTKIILHLKEDQTEYLEERRLKEIVKKHSQFIGYPIRLLVEKERDKEVSDDEEEDEKKDEKKEDEEKDEEKPEVEDVGEDEDAEKKNEKKKKKIKEKYTDEEELNKTKPLWTRNADDISKEEYGEFYKSLTNDWEDHLAVKHFSVEGQLEFRALLFVPKRAPFDLFENKKQKNKIKLYVRRVFIMENCEDLIPEYLNFVNGVVDSEDLPLNISREMLQQNKILKVIRKNIVKKVLELLDELTEDNESYKTFYTHFSKNLKLGIHEDSTNRKKLSEFLRYHTSASGEEACSLKDYVSRMPEKQKHIYYITGESKDSVANSAFVERVKKRGLEVIYMVDPIDEYCVQQLKEYDGKQLVSVTKEGLELPEDDDEKKAFEEKKSKLENLCKVMKDVLDKKVEKVVVSNRLVSSPCCIVTSQYGWTANMERIMKAQALRDTSTMGYMAAKKHLEINPDHSIVEALRVKADADKNDKSVKDLVMLLFETSLLSSGFSLEDPTVHASRIYRMIKLGLGVEDEDEAVEGEAPASEEMPPLEGDEPDDSRMEEVD</sequence>
<dbReference type="GeneID" id="108678731"/>
<evidence type="ECO:0000256" key="1">
    <source>
        <dbReference type="ARBA" id="ARBA00004496"/>
    </source>
</evidence>
<dbReference type="FunFam" id="3.30.565.10:FF:000001">
    <property type="entry name" value="Heat shock protein HSP 90-alpha"/>
    <property type="match status" value="1"/>
</dbReference>
<name>A0A6A0H172_HYAAZ</name>
<evidence type="ECO:0000256" key="3">
    <source>
        <dbReference type="ARBA" id="ARBA00021845"/>
    </source>
</evidence>
<dbReference type="PROSITE" id="PS00298">
    <property type="entry name" value="HSP90"/>
    <property type="match status" value="1"/>
</dbReference>
<dbReference type="Gene3D" id="3.30.230.80">
    <property type="match status" value="1"/>
</dbReference>
<dbReference type="InterPro" id="IPR036890">
    <property type="entry name" value="HATPase_C_sf"/>
</dbReference>
<dbReference type="InterPro" id="IPR020575">
    <property type="entry name" value="Hsp90_N"/>
</dbReference>
<feature type="binding site" evidence="9">
    <location>
        <begin position="128"/>
        <end position="133"/>
    </location>
    <ligand>
        <name>ATP</name>
        <dbReference type="ChEBI" id="CHEBI:30616"/>
    </ligand>
</feature>
<dbReference type="PANTHER" id="PTHR11528">
    <property type="entry name" value="HEAT SHOCK PROTEIN 90 FAMILY MEMBER"/>
    <property type="match status" value="1"/>
</dbReference>
<feature type="binding site" evidence="9">
    <location>
        <position position="93"/>
    </location>
    <ligand>
        <name>ATP</name>
        <dbReference type="ChEBI" id="CHEBI:30616"/>
    </ligand>
</feature>
<dbReference type="FunFam" id="1.20.120.790:FF:000001">
    <property type="entry name" value="Heat shock protein 90 alpha"/>
    <property type="match status" value="1"/>
</dbReference>
<dbReference type="KEGG" id="hazt:108678730"/>
<reference evidence="12" key="2">
    <citation type="journal article" date="2018" name="Environ. Sci. Technol.">
        <title>The Toxicogenome of Hyalella azteca: A Model for Sediment Ecotoxicology and Evolutionary Toxicology.</title>
        <authorList>
            <person name="Poynton H.C."/>
            <person name="Hasenbein S."/>
            <person name="Benoit J.B."/>
            <person name="Sepulveda M.S."/>
            <person name="Poelchau M.F."/>
            <person name="Hughes D.S.T."/>
            <person name="Murali S.C."/>
            <person name="Chen S."/>
            <person name="Glastad K.M."/>
            <person name="Goodisman M.A.D."/>
            <person name="Werren J.H."/>
            <person name="Vineis J.H."/>
            <person name="Bowen J.L."/>
            <person name="Friedrich M."/>
            <person name="Jones J."/>
            <person name="Robertson H.M."/>
            <person name="Feyereisen R."/>
            <person name="Mechler-Hickson A."/>
            <person name="Mathers N."/>
            <person name="Lee C.E."/>
            <person name="Colbourne J.K."/>
            <person name="Biales A."/>
            <person name="Johnston J.S."/>
            <person name="Wellborn G.A."/>
            <person name="Rosendale A.J."/>
            <person name="Cridge A.G."/>
            <person name="Munoz-Torres M.C."/>
            <person name="Bain P.A."/>
            <person name="Manny A.R."/>
            <person name="Major K.M."/>
            <person name="Lambert F.N."/>
            <person name="Vulpe C.D."/>
            <person name="Tuck P."/>
            <person name="Blalock B.J."/>
            <person name="Lin Y.Y."/>
            <person name="Smith M.E."/>
            <person name="Ochoa-Acuna H."/>
            <person name="Chen M.M."/>
            <person name="Childers C.P."/>
            <person name="Qu J."/>
            <person name="Dugan S."/>
            <person name="Lee S.L."/>
            <person name="Chao H."/>
            <person name="Dinh H."/>
            <person name="Han Y."/>
            <person name="Doddapaneni H."/>
            <person name="Worley K.C."/>
            <person name="Muzny D.M."/>
            <person name="Gibbs R.A."/>
            <person name="Richards S."/>
        </authorList>
    </citation>
    <scope>NUCLEOTIDE SEQUENCE</scope>
    <source>
        <strain evidence="12">HAZT.00-mixed</strain>
        <tissue evidence="12">Whole organism</tissue>
    </source>
</reference>
<protein>
    <recommendedName>
        <fullName evidence="3">Heat shock protein 83</fullName>
    </recommendedName>
</protein>
<evidence type="ECO:0000256" key="9">
    <source>
        <dbReference type="PIRSR" id="PIRSR002583-1"/>
    </source>
</evidence>
<evidence type="ECO:0000313" key="12">
    <source>
        <dbReference type="EMBL" id="KAA0195895.1"/>
    </source>
</evidence>
<evidence type="ECO:0000256" key="7">
    <source>
        <dbReference type="ARBA" id="ARBA00023016"/>
    </source>
</evidence>